<accession>A0ABP0EM21</accession>
<keyword evidence="3" id="KW-1185">Reference proteome</keyword>
<evidence type="ECO:0008006" key="4">
    <source>
        <dbReference type="Google" id="ProtNLM"/>
    </source>
</evidence>
<proteinExistence type="predicted"/>
<evidence type="ECO:0000256" key="1">
    <source>
        <dbReference type="ARBA" id="ARBA00004173"/>
    </source>
</evidence>
<dbReference type="Proteomes" id="UP001497600">
    <property type="component" value="Chromosome H"/>
</dbReference>
<evidence type="ECO:0000313" key="2">
    <source>
        <dbReference type="EMBL" id="CAK7922361.1"/>
    </source>
</evidence>
<protein>
    <recommendedName>
        <fullName evidence="4">ATPase expression protein 3</fullName>
    </recommendedName>
</protein>
<evidence type="ECO:0000313" key="3">
    <source>
        <dbReference type="Proteomes" id="UP001497600"/>
    </source>
</evidence>
<reference evidence="2 3" key="1">
    <citation type="submission" date="2024-01" db="EMBL/GenBank/DDBJ databases">
        <authorList>
            <consortium name="Genoscope - CEA"/>
            <person name="William W."/>
        </authorList>
    </citation>
    <scope>NUCLEOTIDE SEQUENCE [LARGE SCALE GENOMIC DNA]</scope>
    <source>
        <strain evidence="2 3">29B2s-10</strain>
    </source>
</reference>
<comment type="subcellular location">
    <subcellularLocation>
        <location evidence="1">Mitochondrion</location>
    </subcellularLocation>
</comment>
<gene>
    <name evidence="2" type="ORF">CAAN4_H25840</name>
</gene>
<dbReference type="InterPro" id="IPR002885">
    <property type="entry name" value="PPR_rpt"/>
</dbReference>
<dbReference type="Pfam" id="PF13812">
    <property type="entry name" value="PPR_3"/>
    <property type="match status" value="1"/>
</dbReference>
<sequence length="722" mass="85019">MSSIKDALVRIGRSIRHFDFNKAITNHSNPSKSRPKSYNENHFVDQSQIDSNENALIPGPLHHSKISNEKLKKYYPLVSKDYQRKYYQDFLKPLGIPNLKTFQQDRPKYNSTLAHENWQRSKALQNISNSNSGSSLTASKFLEDRIHFMRMMDLLIKITPDYLKLDQSANPQYIERILQVQENQELENKYPHLTPKYHFHEVPPIPNPLEMDTKTFSEYIYFLTHSNIHYKNSQSLENGLIPDILLYTHNLSNHHMKKFRSTNSFNHLIKFFGYDKNQSSFARELLLVMHEDGHKPNIDTINNLLKMCRTHSHIRSLTSTYSIVSKYLKLSQSLGIDITLTTWSRVYDSINNIFLKEIFIDKMNSINLPISRNMILRILDDYMKTTKDTNLIINFIENDLKQNDWKNDSQIANKVFKHRLENQSIKEGINYFFNELKESNQIIDEYTYQYLMQFIAFHKNITNDNNDKHKLNDQQNEITNDRIYLMLSAYSTLLFNYPKIEFNPNFYKYLIRGICIHSHNHDLGPIMLILRGLIHEDCTRNLGLPIEFNRININGKSSQIEVEGPSENFKIMRRIVGPLLNELEGRYLYTHGFKWSRRTKYKNERAGCSLDNDTIHSKLLRNPLTTKEKEQWELIKHTFAQDNSQLSVKEEHSKLVGIIKDYETTKKASIQGDNYARDHKKRSVAASVRERLSRMHLGSDAYVKKRMEERGILVHIKETDNK</sequence>
<name>A0ABP0EM21_9ASCO</name>
<dbReference type="EMBL" id="OZ004260">
    <property type="protein sequence ID" value="CAK7922361.1"/>
    <property type="molecule type" value="Genomic_DNA"/>
</dbReference>
<organism evidence="2 3">
    <name type="scientific">[Candida] anglica</name>
    <dbReference type="NCBI Taxonomy" id="148631"/>
    <lineage>
        <taxon>Eukaryota</taxon>
        <taxon>Fungi</taxon>
        <taxon>Dikarya</taxon>
        <taxon>Ascomycota</taxon>
        <taxon>Saccharomycotina</taxon>
        <taxon>Pichiomycetes</taxon>
        <taxon>Debaryomycetaceae</taxon>
        <taxon>Kurtzmaniella</taxon>
    </lineage>
</organism>